<name>A0A7J7JA84_BUGNE</name>
<dbReference type="AlphaFoldDB" id="A0A7J7JA84"/>
<dbReference type="InterPro" id="IPR029309">
    <property type="entry name" value="CaRF"/>
</dbReference>
<dbReference type="PANTHER" id="PTHR47456">
    <property type="entry name" value="PHD-TYPE DOMAIN-CONTAINING PROTEIN"/>
    <property type="match status" value="1"/>
</dbReference>
<sequence length="910" mass="100072">MAEENATQAVNNHEDDSSKQPFSMSSDNYAVIAKAIGEYEIEHTVHFTSQRKYRNFNCNYEPWKNLKEGSPAPRLVWASDVVPIEGQPYLFVARKALECQYGRQHHAKPRVSARKPSYKIDCPCILEVIEIARMVSPMIQIKNKADISRHHQKLLGQVYKQLVKSLNRGEPANDLKFTREFHLRISPLSSHNHAIGEAAAEHQRIDPVIVEKLHELNSAGITSTDILTDLLKNYVEDTLFKGKTPPILTNRRFYPKKADIKNHAYLTKSQLLKKYKSVADESVQCEEIPVADLPIVDAAIMYGNSSTVTSQQQTSGSGQITEEVIQNALYQQGYPQNTQYEYSQEEVYCDIYPNAEQDQQPYRQVSSYCSVNSEKPKKKKKVTIPLDKQAHSFSSATTTTHGNTKRRTPKEKFTFLVKKLSKVCNVIGDGDHYKKLSSLLAEVLVEAKSLVPLEHIPILFHEDPRPLVAPRRLKKQKLKPKLRVKKQRYPEFVPDAFKLPDKKAIRIAARRKLLAERKLRKAAREAEEERAKAAMSANLLVELREQLPVEPGAAQAAETATEDNIGPSSQKLKAIAESVLLISNQFRLTPGQQLTPPPGHTPILPEGCSIKLPAANSESSNVTEPQDVIPLQQAPVTSLSTPKHATIYPEPATLASDLFNLQSVPAEGSTSSGEPSSSTIIVTLKSADGVSTSTNSNSLTNAFKTESNTIDTNSSCSSLPATTVVTSTANPNTNIPPTNTITTENVDTPAPSTSVPLISDSLSSSTLPCATPVTSTIITGTPVTSTIVTDTPVTSDTDSTAQVVEVSFTSPACTEETFANYTALDTGSSEDVVVYTTETLDADTSSGIVEALENMEGRTSPKVFILETVPPSEIPRVTRSKKRAADDTLLEESAPAKHAMRLREVKPKKT</sequence>
<evidence type="ECO:0000256" key="1">
    <source>
        <dbReference type="SAM" id="MobiDB-lite"/>
    </source>
</evidence>
<feature type="compositionally biased region" description="Polar residues" evidence="1">
    <location>
        <begin position="1"/>
        <end position="11"/>
    </location>
</feature>
<accession>A0A7J7JA84</accession>
<dbReference type="Proteomes" id="UP000593567">
    <property type="component" value="Unassembled WGS sequence"/>
</dbReference>
<feature type="region of interest" description="Disordered" evidence="1">
    <location>
        <begin position="1"/>
        <end position="23"/>
    </location>
</feature>
<dbReference type="OrthoDB" id="5984937at2759"/>
<feature type="region of interest" description="Disordered" evidence="1">
    <location>
        <begin position="875"/>
        <end position="910"/>
    </location>
</feature>
<organism evidence="2 3">
    <name type="scientific">Bugula neritina</name>
    <name type="common">Brown bryozoan</name>
    <name type="synonym">Sertularia neritina</name>
    <dbReference type="NCBI Taxonomy" id="10212"/>
    <lineage>
        <taxon>Eukaryota</taxon>
        <taxon>Metazoa</taxon>
        <taxon>Spiralia</taxon>
        <taxon>Lophotrochozoa</taxon>
        <taxon>Bryozoa</taxon>
        <taxon>Gymnolaemata</taxon>
        <taxon>Cheilostomatida</taxon>
        <taxon>Flustrina</taxon>
        <taxon>Buguloidea</taxon>
        <taxon>Bugulidae</taxon>
        <taxon>Bugula</taxon>
    </lineage>
</organism>
<feature type="compositionally biased region" description="Basic and acidic residues" evidence="1">
    <location>
        <begin position="901"/>
        <end position="910"/>
    </location>
</feature>
<reference evidence="2" key="1">
    <citation type="submission" date="2020-06" db="EMBL/GenBank/DDBJ databases">
        <title>Draft genome of Bugula neritina, a colonial animal packing powerful symbionts and potential medicines.</title>
        <authorList>
            <person name="Rayko M."/>
        </authorList>
    </citation>
    <scope>NUCLEOTIDE SEQUENCE [LARGE SCALE GENOMIC DNA]</scope>
    <source>
        <strain evidence="2">Kwan_BN1</strain>
    </source>
</reference>
<feature type="compositionally biased region" description="Low complexity" evidence="1">
    <location>
        <begin position="730"/>
        <end position="745"/>
    </location>
</feature>
<dbReference type="Pfam" id="PF15299">
    <property type="entry name" value="ALS2CR8"/>
    <property type="match status" value="1"/>
</dbReference>
<comment type="caution">
    <text evidence="2">The sequence shown here is derived from an EMBL/GenBank/DDBJ whole genome shotgun (WGS) entry which is preliminary data.</text>
</comment>
<gene>
    <name evidence="2" type="ORF">EB796_018736</name>
</gene>
<protein>
    <submittedName>
        <fullName evidence="2">Uncharacterized protein</fullName>
    </submittedName>
</protein>
<evidence type="ECO:0000313" key="2">
    <source>
        <dbReference type="EMBL" id="KAF6022955.1"/>
    </source>
</evidence>
<proteinExistence type="predicted"/>
<dbReference type="GO" id="GO:0003700">
    <property type="term" value="F:DNA-binding transcription factor activity"/>
    <property type="evidence" value="ECO:0007669"/>
    <property type="project" value="InterPro"/>
</dbReference>
<dbReference type="EMBL" id="VXIV02002780">
    <property type="protein sequence ID" value="KAF6022955.1"/>
    <property type="molecule type" value="Genomic_DNA"/>
</dbReference>
<keyword evidence="3" id="KW-1185">Reference proteome</keyword>
<feature type="region of interest" description="Disordered" evidence="1">
    <location>
        <begin position="727"/>
        <end position="752"/>
    </location>
</feature>
<evidence type="ECO:0000313" key="3">
    <source>
        <dbReference type="Proteomes" id="UP000593567"/>
    </source>
</evidence>